<evidence type="ECO:0000313" key="4">
    <source>
        <dbReference type="Proteomes" id="UP000624709"/>
    </source>
</evidence>
<keyword evidence="1" id="KW-0472">Membrane</keyword>
<keyword evidence="1" id="KW-1133">Transmembrane helix</keyword>
<dbReference type="InterPro" id="IPR018649">
    <property type="entry name" value="SHOCT"/>
</dbReference>
<dbReference type="Pfam" id="PF09851">
    <property type="entry name" value="SHOCT"/>
    <property type="match status" value="1"/>
</dbReference>
<feature type="transmembrane region" description="Helical" evidence="1">
    <location>
        <begin position="12"/>
        <end position="35"/>
    </location>
</feature>
<keyword evidence="1" id="KW-0812">Transmembrane</keyword>
<protein>
    <recommendedName>
        <fullName evidence="2">SHOCT domain-containing protein</fullName>
    </recommendedName>
</protein>
<name>A0ABQ4BBZ3_9ACTN</name>
<gene>
    <name evidence="3" type="ORF">Apa02nite_043030</name>
</gene>
<evidence type="ECO:0000256" key="1">
    <source>
        <dbReference type="SAM" id="Phobius"/>
    </source>
</evidence>
<dbReference type="Proteomes" id="UP000624709">
    <property type="component" value="Unassembled WGS sequence"/>
</dbReference>
<evidence type="ECO:0000259" key="2">
    <source>
        <dbReference type="Pfam" id="PF09851"/>
    </source>
</evidence>
<dbReference type="RefSeq" id="WP_203826557.1">
    <property type="nucleotide sequence ID" value="NZ_BAAATY010000003.1"/>
</dbReference>
<proteinExistence type="predicted"/>
<feature type="domain" description="SHOCT" evidence="2">
    <location>
        <begin position="46"/>
        <end position="66"/>
    </location>
</feature>
<evidence type="ECO:0000313" key="3">
    <source>
        <dbReference type="EMBL" id="GIE68195.1"/>
    </source>
</evidence>
<keyword evidence="4" id="KW-1185">Reference proteome</keyword>
<organism evidence="3 4">
    <name type="scientific">Actinoplanes palleronii</name>
    <dbReference type="NCBI Taxonomy" id="113570"/>
    <lineage>
        <taxon>Bacteria</taxon>
        <taxon>Bacillati</taxon>
        <taxon>Actinomycetota</taxon>
        <taxon>Actinomycetes</taxon>
        <taxon>Micromonosporales</taxon>
        <taxon>Micromonosporaceae</taxon>
        <taxon>Actinoplanes</taxon>
    </lineage>
</organism>
<comment type="caution">
    <text evidence="3">The sequence shown here is derived from an EMBL/GenBank/DDBJ whole genome shotgun (WGS) entry which is preliminary data.</text>
</comment>
<reference evidence="3 4" key="1">
    <citation type="submission" date="2021-01" db="EMBL/GenBank/DDBJ databases">
        <title>Whole genome shotgun sequence of Actinoplanes palleronii NBRC 14916.</title>
        <authorList>
            <person name="Komaki H."/>
            <person name="Tamura T."/>
        </authorList>
    </citation>
    <scope>NUCLEOTIDE SEQUENCE [LARGE SCALE GENOMIC DNA]</scope>
    <source>
        <strain evidence="3 4">NBRC 14916</strain>
    </source>
</reference>
<dbReference type="EMBL" id="BOMS01000057">
    <property type="protein sequence ID" value="GIE68195.1"/>
    <property type="molecule type" value="Genomic_DNA"/>
</dbReference>
<accession>A0ABQ4BBZ3</accession>
<sequence>MMYNSPHMLGMGSGWVMILLSLGVLAIALVGLVVWNPPRPGRLGAEQVLADRFARGEIDAEEYQQRLYTLRGAGH</sequence>